<evidence type="ECO:0000256" key="11">
    <source>
        <dbReference type="ARBA" id="ARBA00023136"/>
    </source>
</evidence>
<keyword evidence="16" id="KW-1185">Reference proteome</keyword>
<evidence type="ECO:0000256" key="9">
    <source>
        <dbReference type="ARBA" id="ARBA00022989"/>
    </source>
</evidence>
<evidence type="ECO:0000256" key="10">
    <source>
        <dbReference type="ARBA" id="ARBA00023055"/>
    </source>
</evidence>
<evidence type="ECO:0000256" key="2">
    <source>
        <dbReference type="ARBA" id="ARBA00006432"/>
    </source>
</evidence>
<dbReference type="EMBL" id="CP123872">
    <property type="protein sequence ID" value="WND02998.1"/>
    <property type="molecule type" value="Genomic_DNA"/>
</dbReference>
<dbReference type="GO" id="GO:0004467">
    <property type="term" value="F:long-chain fatty acid-CoA ligase activity"/>
    <property type="evidence" value="ECO:0007669"/>
    <property type="project" value="UniProtKB-EC"/>
</dbReference>
<feature type="domain" description="AMP-dependent synthetase/ligase" evidence="14">
    <location>
        <begin position="38"/>
        <end position="355"/>
    </location>
</feature>
<evidence type="ECO:0000313" key="16">
    <source>
        <dbReference type="Proteomes" id="UP001268683"/>
    </source>
</evidence>
<evidence type="ECO:0000259" key="14">
    <source>
        <dbReference type="Pfam" id="PF00501"/>
    </source>
</evidence>
<dbReference type="InterPro" id="IPR042099">
    <property type="entry name" value="ANL_N_sf"/>
</dbReference>
<dbReference type="PROSITE" id="PS00455">
    <property type="entry name" value="AMP_BINDING"/>
    <property type="match status" value="1"/>
</dbReference>
<dbReference type="GO" id="GO:0005324">
    <property type="term" value="F:long-chain fatty acid transmembrane transporter activity"/>
    <property type="evidence" value="ECO:0007669"/>
    <property type="project" value="TreeGrafter"/>
</dbReference>
<dbReference type="AlphaFoldDB" id="A0AA52EG07"/>
<comment type="similarity">
    <text evidence="2">Belongs to the ATP-dependent AMP-binding enzyme family.</text>
</comment>
<evidence type="ECO:0000256" key="1">
    <source>
        <dbReference type="ARBA" id="ARBA00004651"/>
    </source>
</evidence>
<keyword evidence="5 15" id="KW-0436">Ligase</keyword>
<organism evidence="15 16">
    <name type="scientific">Temperatibacter marinus</name>
    <dbReference type="NCBI Taxonomy" id="1456591"/>
    <lineage>
        <taxon>Bacteria</taxon>
        <taxon>Pseudomonadati</taxon>
        <taxon>Pseudomonadota</taxon>
        <taxon>Alphaproteobacteria</taxon>
        <taxon>Kordiimonadales</taxon>
        <taxon>Temperatibacteraceae</taxon>
        <taxon>Temperatibacter</taxon>
    </lineage>
</organism>
<keyword evidence="10" id="KW-0445">Lipid transport</keyword>
<keyword evidence="11" id="KW-0472">Membrane</keyword>
<evidence type="ECO:0000256" key="4">
    <source>
        <dbReference type="ARBA" id="ARBA00022475"/>
    </source>
</evidence>
<evidence type="ECO:0000256" key="12">
    <source>
        <dbReference type="ARBA" id="ARBA00023140"/>
    </source>
</evidence>
<evidence type="ECO:0000256" key="5">
    <source>
        <dbReference type="ARBA" id="ARBA00022598"/>
    </source>
</evidence>
<evidence type="ECO:0000256" key="3">
    <source>
        <dbReference type="ARBA" id="ARBA00022448"/>
    </source>
</evidence>
<evidence type="ECO:0000313" key="15">
    <source>
        <dbReference type="EMBL" id="WND02998.1"/>
    </source>
</evidence>
<dbReference type="InterPro" id="IPR000873">
    <property type="entry name" value="AMP-dep_synth/lig_dom"/>
</dbReference>
<dbReference type="PANTHER" id="PTHR43107">
    <property type="entry name" value="LONG-CHAIN FATTY ACID TRANSPORT PROTEIN"/>
    <property type="match status" value="1"/>
</dbReference>
<dbReference type="PANTHER" id="PTHR43107:SF15">
    <property type="entry name" value="FATTY ACID TRANSPORT PROTEIN 3, ISOFORM A"/>
    <property type="match status" value="1"/>
</dbReference>
<keyword evidence="3" id="KW-0813">Transport</keyword>
<keyword evidence="12" id="KW-0576">Peroxisome</keyword>
<dbReference type="FunFam" id="3.40.50.12780:FF:000019">
    <property type="entry name" value="Long-chain fatty acid transporter"/>
    <property type="match status" value="1"/>
</dbReference>
<reference evidence="15" key="1">
    <citation type="submission" date="2023-04" db="EMBL/GenBank/DDBJ databases">
        <title>Complete genome sequence of Temperatibacter marinus.</title>
        <authorList>
            <person name="Rong J.-C."/>
            <person name="Yi M.-L."/>
            <person name="Zhao Q."/>
        </authorList>
    </citation>
    <scope>NUCLEOTIDE SEQUENCE</scope>
    <source>
        <strain evidence="15">NBRC 110045</strain>
    </source>
</reference>
<evidence type="ECO:0000256" key="6">
    <source>
        <dbReference type="ARBA" id="ARBA00022692"/>
    </source>
</evidence>
<evidence type="ECO:0000256" key="7">
    <source>
        <dbReference type="ARBA" id="ARBA00022741"/>
    </source>
</evidence>
<dbReference type="InterPro" id="IPR020845">
    <property type="entry name" value="AMP-binding_CS"/>
</dbReference>
<dbReference type="Gene3D" id="3.40.50.12780">
    <property type="entry name" value="N-terminal domain of ligase-like"/>
    <property type="match status" value="1"/>
</dbReference>
<dbReference type="GO" id="GO:0005886">
    <property type="term" value="C:plasma membrane"/>
    <property type="evidence" value="ECO:0007669"/>
    <property type="project" value="UniProtKB-SubCell"/>
</dbReference>
<dbReference type="EC" id="6.2.1.3" evidence="15"/>
<dbReference type="KEGG" id="tmk:QGN29_01290"/>
<keyword evidence="7" id="KW-0547">Nucleotide-binding</keyword>
<name>A0AA52EG07_9PROT</name>
<dbReference type="Proteomes" id="UP001268683">
    <property type="component" value="Chromosome"/>
</dbReference>
<dbReference type="NCBIfam" id="NF006134">
    <property type="entry name" value="PRK08279.1"/>
    <property type="match status" value="1"/>
</dbReference>
<keyword evidence="6" id="KW-0812">Transmembrane</keyword>
<proteinExistence type="inferred from homology"/>
<dbReference type="Pfam" id="PF00501">
    <property type="entry name" value="AMP-binding"/>
    <property type="match status" value="1"/>
</dbReference>
<keyword evidence="4" id="KW-1003">Cell membrane</keyword>
<evidence type="ECO:0000256" key="8">
    <source>
        <dbReference type="ARBA" id="ARBA00022840"/>
    </source>
</evidence>
<dbReference type="GO" id="GO:0005524">
    <property type="term" value="F:ATP binding"/>
    <property type="evidence" value="ECO:0007669"/>
    <property type="project" value="UniProtKB-KW"/>
</dbReference>
<dbReference type="Gene3D" id="3.30.300.30">
    <property type="match status" value="1"/>
</dbReference>
<dbReference type="GO" id="GO:0044539">
    <property type="term" value="P:long-chain fatty acid import into cell"/>
    <property type="evidence" value="ECO:0007669"/>
    <property type="project" value="TreeGrafter"/>
</dbReference>
<dbReference type="InterPro" id="IPR045851">
    <property type="entry name" value="AMP-bd_C_sf"/>
</dbReference>
<accession>A0AA52EG07</accession>
<gene>
    <name evidence="15" type="ORF">QGN29_01290</name>
</gene>
<comment type="subcellular location">
    <subcellularLocation>
        <location evidence="1">Cell membrane</location>
        <topology evidence="1">Multi-pass membrane protein</topology>
    </subcellularLocation>
    <subcellularLocation>
        <location evidence="13">Peroxisome membrane</location>
    </subcellularLocation>
</comment>
<sequence length="592" mass="66362">MFKKLYSQLKFIRGMSHILKIMKGQEPEATRTLIDDIEASIDRSRDKLAIIDEQGSYTFAEFEARANRYAHWAKQQGWSAGDTVALMMENSIDYPAVWFGLGKVGIITALINSNLEGKGLIHSISIANSKAVITRGRQAISVANIQNSLDSDLTVWDLDGKVGNYLEVALSEVNDVRPDRIHRAHLCGRDTALYIYTSGTTGLPKAARIPHMRLSRSARIPVAMCGLRNTDIVYIVLPLYHITGGALGMGGALLKGATTVIRKQFSASNFWNDLHDHKVTVFFYVGELCRYLVNSDPHELERSHSLRAGVGNGMRGDVWRKFVDRFKVTHMHELYGSTEGNVAFINMDGTIGAVGQMPAWAGKKLGMDFVKFDIEKELPVRDPQGRCIRAEIDEIGEVIGRIEDTGMNKFDGYHEKKATEAKILHDVFTPGDKWFRTGDLMKRDNYGYIYFIDRIGDTYRWKGENVATNEVADVLSDFEAIETANVYGVSVPGNDGRAGMAALTLSGSIDYEDLLAYLQSNLPSYALPIFLRIQDHASMTGNFKFQKVTVQKEGFDISNIKENVMFLCPEEKAYGPLTVDKYRRLITEDYRL</sequence>
<protein>
    <submittedName>
        <fullName evidence="15">Long-chain-acyl-CoA synthetase</fullName>
        <ecNumber evidence="15">6.2.1.3</ecNumber>
    </submittedName>
</protein>
<dbReference type="RefSeq" id="WP_310798844.1">
    <property type="nucleotide sequence ID" value="NZ_CP123872.1"/>
</dbReference>
<dbReference type="SUPFAM" id="SSF56801">
    <property type="entry name" value="Acetyl-CoA synthetase-like"/>
    <property type="match status" value="1"/>
</dbReference>
<keyword evidence="8" id="KW-0067">ATP-binding</keyword>
<keyword evidence="9" id="KW-1133">Transmembrane helix</keyword>
<evidence type="ECO:0000256" key="13">
    <source>
        <dbReference type="ARBA" id="ARBA00046271"/>
    </source>
</evidence>
<dbReference type="FunFam" id="3.30.300.30:FF:000002">
    <property type="entry name" value="Long-chain fatty acid transport protein 1"/>
    <property type="match status" value="1"/>
</dbReference>